<dbReference type="Proteomes" id="UP001281003">
    <property type="component" value="Unassembled WGS sequence"/>
</dbReference>
<name>A0AAE0PGS3_SORBR</name>
<feature type="region of interest" description="Disordered" evidence="1">
    <location>
        <begin position="190"/>
        <end position="214"/>
    </location>
</feature>
<gene>
    <name evidence="2" type="ORF">B0T20DRAFT_338392</name>
</gene>
<dbReference type="EMBL" id="JAUTDP010000004">
    <property type="protein sequence ID" value="KAK3399650.1"/>
    <property type="molecule type" value="Genomic_DNA"/>
</dbReference>
<organism evidence="2 3">
    <name type="scientific">Sordaria brevicollis</name>
    <dbReference type="NCBI Taxonomy" id="83679"/>
    <lineage>
        <taxon>Eukaryota</taxon>
        <taxon>Fungi</taxon>
        <taxon>Dikarya</taxon>
        <taxon>Ascomycota</taxon>
        <taxon>Pezizomycotina</taxon>
        <taxon>Sordariomycetes</taxon>
        <taxon>Sordariomycetidae</taxon>
        <taxon>Sordariales</taxon>
        <taxon>Sordariaceae</taxon>
        <taxon>Sordaria</taxon>
    </lineage>
</organism>
<keyword evidence="3" id="KW-1185">Reference proteome</keyword>
<proteinExistence type="predicted"/>
<dbReference type="AlphaFoldDB" id="A0AAE0PGS3"/>
<evidence type="ECO:0000313" key="2">
    <source>
        <dbReference type="EMBL" id="KAK3399650.1"/>
    </source>
</evidence>
<feature type="non-terminal residue" evidence="2">
    <location>
        <position position="1"/>
    </location>
</feature>
<feature type="non-terminal residue" evidence="2">
    <location>
        <position position="214"/>
    </location>
</feature>
<accession>A0AAE0PGS3</accession>
<reference evidence="2" key="1">
    <citation type="journal article" date="2023" name="Mol. Phylogenet. Evol.">
        <title>Genome-scale phylogeny and comparative genomics of the fungal order Sordariales.</title>
        <authorList>
            <person name="Hensen N."/>
            <person name="Bonometti L."/>
            <person name="Westerberg I."/>
            <person name="Brannstrom I.O."/>
            <person name="Guillou S."/>
            <person name="Cros-Aarteil S."/>
            <person name="Calhoun S."/>
            <person name="Haridas S."/>
            <person name="Kuo A."/>
            <person name="Mondo S."/>
            <person name="Pangilinan J."/>
            <person name="Riley R."/>
            <person name="LaButti K."/>
            <person name="Andreopoulos B."/>
            <person name="Lipzen A."/>
            <person name="Chen C."/>
            <person name="Yan M."/>
            <person name="Daum C."/>
            <person name="Ng V."/>
            <person name="Clum A."/>
            <person name="Steindorff A."/>
            <person name="Ohm R.A."/>
            <person name="Martin F."/>
            <person name="Silar P."/>
            <person name="Natvig D.O."/>
            <person name="Lalanne C."/>
            <person name="Gautier V."/>
            <person name="Ament-Velasquez S.L."/>
            <person name="Kruys A."/>
            <person name="Hutchinson M.I."/>
            <person name="Powell A.J."/>
            <person name="Barry K."/>
            <person name="Miller A.N."/>
            <person name="Grigoriev I.V."/>
            <person name="Debuchy R."/>
            <person name="Gladieux P."/>
            <person name="Hiltunen Thoren M."/>
            <person name="Johannesson H."/>
        </authorList>
    </citation>
    <scope>NUCLEOTIDE SEQUENCE</scope>
    <source>
        <strain evidence="2">FGSC 1904</strain>
    </source>
</reference>
<evidence type="ECO:0000313" key="3">
    <source>
        <dbReference type="Proteomes" id="UP001281003"/>
    </source>
</evidence>
<comment type="caution">
    <text evidence="2">The sequence shown here is derived from an EMBL/GenBank/DDBJ whole genome shotgun (WGS) entry which is preliminary data.</text>
</comment>
<sequence>ADGYAHEGKTITQMMEEDHPDSFQGYFHNVEHAETLGAEYTRLVSARIVGTITPAAMADIPTTPQQKREWLVRIFDAIRDFTNVTNRPRSNRVNTVQHENTHVVRVRQMKGAATELVAHKILNLAINAQTGNVGMPAWVHRKSWTYKRFPTFAERMEHILHGLRVNKSIAHTFISVDPSRRWVANPQSELKSNMTGNDEKKSLINDGREARQNQ</sequence>
<protein>
    <submittedName>
        <fullName evidence="2">Uncharacterized protein</fullName>
    </submittedName>
</protein>
<feature type="compositionally biased region" description="Basic and acidic residues" evidence="1">
    <location>
        <begin position="197"/>
        <end position="214"/>
    </location>
</feature>
<evidence type="ECO:0000256" key="1">
    <source>
        <dbReference type="SAM" id="MobiDB-lite"/>
    </source>
</evidence>
<reference evidence="2" key="2">
    <citation type="submission" date="2023-07" db="EMBL/GenBank/DDBJ databases">
        <authorList>
            <consortium name="Lawrence Berkeley National Laboratory"/>
            <person name="Haridas S."/>
            <person name="Hensen N."/>
            <person name="Bonometti L."/>
            <person name="Westerberg I."/>
            <person name="Brannstrom I.O."/>
            <person name="Guillou S."/>
            <person name="Cros-Aarteil S."/>
            <person name="Calhoun S."/>
            <person name="Kuo A."/>
            <person name="Mondo S."/>
            <person name="Pangilinan J."/>
            <person name="Riley R."/>
            <person name="LaButti K."/>
            <person name="Andreopoulos B."/>
            <person name="Lipzen A."/>
            <person name="Chen C."/>
            <person name="Yanf M."/>
            <person name="Daum C."/>
            <person name="Ng V."/>
            <person name="Clum A."/>
            <person name="Steindorff A."/>
            <person name="Ohm R."/>
            <person name="Martin F."/>
            <person name="Silar P."/>
            <person name="Natvig D."/>
            <person name="Lalanne C."/>
            <person name="Gautier V."/>
            <person name="Ament-velasquez S.L."/>
            <person name="Kruys A."/>
            <person name="Hutchinson M.I."/>
            <person name="Powell A.J."/>
            <person name="Barry K."/>
            <person name="Miller A.N."/>
            <person name="Grigoriev I.V."/>
            <person name="Debuchy R."/>
            <person name="Gladieux P."/>
            <person name="Thoren M.H."/>
            <person name="Johannesson H."/>
        </authorList>
    </citation>
    <scope>NUCLEOTIDE SEQUENCE</scope>
    <source>
        <strain evidence="2">FGSC 1904</strain>
    </source>
</reference>